<dbReference type="GO" id="GO:0022841">
    <property type="term" value="F:potassium ion leak channel activity"/>
    <property type="evidence" value="ECO:0007669"/>
    <property type="project" value="TreeGrafter"/>
</dbReference>
<name>A0AA88Y8V9_PINIB</name>
<organism evidence="11 12">
    <name type="scientific">Pinctada imbricata</name>
    <name type="common">Atlantic pearl-oyster</name>
    <name type="synonym">Pinctada martensii</name>
    <dbReference type="NCBI Taxonomy" id="66713"/>
    <lineage>
        <taxon>Eukaryota</taxon>
        <taxon>Metazoa</taxon>
        <taxon>Spiralia</taxon>
        <taxon>Lophotrochozoa</taxon>
        <taxon>Mollusca</taxon>
        <taxon>Bivalvia</taxon>
        <taxon>Autobranchia</taxon>
        <taxon>Pteriomorphia</taxon>
        <taxon>Pterioida</taxon>
        <taxon>Pterioidea</taxon>
        <taxon>Pteriidae</taxon>
        <taxon>Pinctada</taxon>
    </lineage>
</organism>
<evidence type="ECO:0000256" key="4">
    <source>
        <dbReference type="ARBA" id="ARBA00022989"/>
    </source>
</evidence>
<dbReference type="GO" id="GO:0015271">
    <property type="term" value="F:outward rectifier potassium channel activity"/>
    <property type="evidence" value="ECO:0007669"/>
    <property type="project" value="TreeGrafter"/>
</dbReference>
<keyword evidence="6 9" id="KW-0472">Membrane</keyword>
<reference evidence="11" key="1">
    <citation type="submission" date="2019-08" db="EMBL/GenBank/DDBJ databases">
        <title>The improved chromosome-level genome for the pearl oyster Pinctada fucata martensii using PacBio sequencing and Hi-C.</title>
        <authorList>
            <person name="Zheng Z."/>
        </authorList>
    </citation>
    <scope>NUCLEOTIDE SEQUENCE</scope>
    <source>
        <strain evidence="11">ZZ-2019</strain>
        <tissue evidence="11">Adductor muscle</tissue>
    </source>
</reference>
<comment type="subcellular location">
    <subcellularLocation>
        <location evidence="1">Membrane</location>
        <topology evidence="1">Multi-pass membrane protein</topology>
    </subcellularLocation>
</comment>
<keyword evidence="5" id="KW-0406">Ion transport</keyword>
<evidence type="ECO:0000259" key="10">
    <source>
        <dbReference type="Pfam" id="PF07885"/>
    </source>
</evidence>
<proteinExistence type="predicted"/>
<dbReference type="EMBL" id="VSWD01000008">
    <property type="protein sequence ID" value="KAK3095120.1"/>
    <property type="molecule type" value="Genomic_DNA"/>
</dbReference>
<evidence type="ECO:0000313" key="12">
    <source>
        <dbReference type="Proteomes" id="UP001186944"/>
    </source>
</evidence>
<keyword evidence="2" id="KW-0813">Transport</keyword>
<dbReference type="Gene3D" id="1.10.287.70">
    <property type="match status" value="1"/>
</dbReference>
<evidence type="ECO:0000313" key="11">
    <source>
        <dbReference type="EMBL" id="KAK3095120.1"/>
    </source>
</evidence>
<evidence type="ECO:0000256" key="5">
    <source>
        <dbReference type="ARBA" id="ARBA00023065"/>
    </source>
</evidence>
<dbReference type="InterPro" id="IPR003280">
    <property type="entry name" value="2pore_dom_K_chnl"/>
</dbReference>
<feature type="compositionally biased region" description="Basic and acidic residues" evidence="8">
    <location>
        <begin position="153"/>
        <end position="162"/>
    </location>
</feature>
<keyword evidence="7" id="KW-0407">Ion channel</keyword>
<dbReference type="GO" id="GO:0005886">
    <property type="term" value="C:plasma membrane"/>
    <property type="evidence" value="ECO:0007669"/>
    <property type="project" value="TreeGrafter"/>
</dbReference>
<evidence type="ECO:0000256" key="7">
    <source>
        <dbReference type="ARBA" id="ARBA00023303"/>
    </source>
</evidence>
<evidence type="ECO:0000256" key="1">
    <source>
        <dbReference type="ARBA" id="ARBA00004141"/>
    </source>
</evidence>
<dbReference type="PANTHER" id="PTHR11003:SF334">
    <property type="entry name" value="FI03418P"/>
    <property type="match status" value="1"/>
</dbReference>
<keyword evidence="4 9" id="KW-1133">Transmembrane helix</keyword>
<feature type="domain" description="Potassium channel" evidence="10">
    <location>
        <begin position="2"/>
        <end position="67"/>
    </location>
</feature>
<accession>A0AA88Y8V9</accession>
<keyword evidence="3 9" id="KW-0812">Transmembrane</keyword>
<dbReference type="GO" id="GO:0030322">
    <property type="term" value="P:stabilization of membrane potential"/>
    <property type="evidence" value="ECO:0007669"/>
    <property type="project" value="TreeGrafter"/>
</dbReference>
<dbReference type="Proteomes" id="UP001186944">
    <property type="component" value="Unassembled WGS sequence"/>
</dbReference>
<feature type="region of interest" description="Disordered" evidence="8">
    <location>
        <begin position="147"/>
        <end position="219"/>
    </location>
</feature>
<keyword evidence="12" id="KW-1185">Reference proteome</keyword>
<evidence type="ECO:0000256" key="9">
    <source>
        <dbReference type="SAM" id="Phobius"/>
    </source>
</evidence>
<feature type="transmembrane region" description="Helical" evidence="9">
    <location>
        <begin position="47"/>
        <end position="67"/>
    </location>
</feature>
<gene>
    <name evidence="11" type="ORF">FSP39_010538</name>
</gene>
<dbReference type="Pfam" id="PF07885">
    <property type="entry name" value="Ion_trans_2"/>
    <property type="match status" value="1"/>
</dbReference>
<dbReference type="AlphaFoldDB" id="A0AA88Y8V9"/>
<evidence type="ECO:0000256" key="8">
    <source>
        <dbReference type="SAM" id="MobiDB-lite"/>
    </source>
</evidence>
<evidence type="ECO:0000256" key="6">
    <source>
        <dbReference type="ARBA" id="ARBA00023136"/>
    </source>
</evidence>
<dbReference type="PANTHER" id="PTHR11003">
    <property type="entry name" value="POTASSIUM CHANNEL, SUBFAMILY K"/>
    <property type="match status" value="1"/>
</dbReference>
<dbReference type="SUPFAM" id="SSF81324">
    <property type="entry name" value="Voltage-gated potassium channels"/>
    <property type="match status" value="1"/>
</dbReference>
<evidence type="ECO:0000256" key="2">
    <source>
        <dbReference type="ARBA" id="ARBA00022448"/>
    </source>
</evidence>
<protein>
    <recommendedName>
        <fullName evidence="10">Potassium channel domain-containing protein</fullName>
    </recommendedName>
</protein>
<feature type="compositionally biased region" description="Basic and acidic residues" evidence="8">
    <location>
        <begin position="187"/>
        <end position="201"/>
    </location>
</feature>
<sequence>MLGAIMYWFWEQWSFMESFYFVFISVSTIGFGDIVPDKQSYFIISSIYLFIGLSLVSMCVNVAIEYLNTTIDRAKVRMDKYRGKISEVGKEKMEQVGKQFDKAKVLAKSNFNEARMKATEMKTIARDKATEVRKDFISNVQKEVSKIKKKKKTSIDSNEREGSVPSPGPVRAKSEELYTDTSPSKQHSLDIPDKNISRSRSENVVIPPEQQVVNSVIES</sequence>
<comment type="caution">
    <text evidence="11">The sequence shown here is derived from an EMBL/GenBank/DDBJ whole genome shotgun (WGS) entry which is preliminary data.</text>
</comment>
<feature type="transmembrane region" description="Helical" evidence="9">
    <location>
        <begin position="18"/>
        <end position="35"/>
    </location>
</feature>
<dbReference type="InterPro" id="IPR013099">
    <property type="entry name" value="K_chnl_dom"/>
</dbReference>
<evidence type="ECO:0000256" key="3">
    <source>
        <dbReference type="ARBA" id="ARBA00022692"/>
    </source>
</evidence>